<dbReference type="AlphaFoldDB" id="A0A7R8XBV4"/>
<protein>
    <submittedName>
        <fullName evidence="2">Uncharacterized protein</fullName>
    </submittedName>
</protein>
<evidence type="ECO:0000256" key="1">
    <source>
        <dbReference type="SAM" id="MobiDB-lite"/>
    </source>
</evidence>
<dbReference type="EMBL" id="LR900970">
    <property type="protein sequence ID" value="CAD7247437.1"/>
    <property type="molecule type" value="Genomic_DNA"/>
</dbReference>
<evidence type="ECO:0000313" key="3">
    <source>
        <dbReference type="Proteomes" id="UP000677054"/>
    </source>
</evidence>
<keyword evidence="3" id="KW-1185">Reference proteome</keyword>
<evidence type="ECO:0000313" key="2">
    <source>
        <dbReference type="EMBL" id="CAD7247437.1"/>
    </source>
</evidence>
<name>A0A7R8XBV4_9CRUS</name>
<sequence>MTSSAWGSGSSSPIRPGRGIRGEFRIGQHRLAEAHMFGTAFGRDGSYGCEGPAEKRGWSNPTLGRFRLHALARMPASYSFHVPLHGRPSIPFAPAAVPWPRYGGRLRRSSPSLLGRASFEVGGGQRRQQGGRGLSPRM</sequence>
<feature type="region of interest" description="Disordered" evidence="1">
    <location>
        <begin position="1"/>
        <end position="20"/>
    </location>
</feature>
<feature type="compositionally biased region" description="Gly residues" evidence="1">
    <location>
        <begin position="121"/>
        <end position="138"/>
    </location>
</feature>
<accession>A0A7R8XBV4</accession>
<gene>
    <name evidence="2" type="ORF">DSTB1V02_LOCUS7268</name>
</gene>
<feature type="region of interest" description="Disordered" evidence="1">
    <location>
        <begin position="115"/>
        <end position="138"/>
    </location>
</feature>
<reference evidence="2" key="1">
    <citation type="submission" date="2020-11" db="EMBL/GenBank/DDBJ databases">
        <authorList>
            <person name="Tran Van P."/>
        </authorList>
    </citation>
    <scope>NUCLEOTIDE SEQUENCE</scope>
</reference>
<organism evidence="2">
    <name type="scientific">Darwinula stevensoni</name>
    <dbReference type="NCBI Taxonomy" id="69355"/>
    <lineage>
        <taxon>Eukaryota</taxon>
        <taxon>Metazoa</taxon>
        <taxon>Ecdysozoa</taxon>
        <taxon>Arthropoda</taxon>
        <taxon>Crustacea</taxon>
        <taxon>Oligostraca</taxon>
        <taxon>Ostracoda</taxon>
        <taxon>Podocopa</taxon>
        <taxon>Podocopida</taxon>
        <taxon>Darwinulocopina</taxon>
        <taxon>Darwinuloidea</taxon>
        <taxon>Darwinulidae</taxon>
        <taxon>Darwinula</taxon>
    </lineage>
</organism>
<feature type="compositionally biased region" description="Low complexity" evidence="1">
    <location>
        <begin position="1"/>
        <end position="17"/>
    </location>
</feature>
<dbReference type="Proteomes" id="UP000677054">
    <property type="component" value="Unassembled WGS sequence"/>
</dbReference>
<dbReference type="EMBL" id="CAJPEV010001453">
    <property type="protein sequence ID" value="CAG0892737.1"/>
    <property type="molecule type" value="Genomic_DNA"/>
</dbReference>
<proteinExistence type="predicted"/>